<organism evidence="3 4">
    <name type="scientific">Qipengyuania mesophila</name>
    <dbReference type="NCBI Taxonomy" id="2867246"/>
    <lineage>
        <taxon>Bacteria</taxon>
        <taxon>Pseudomonadati</taxon>
        <taxon>Pseudomonadota</taxon>
        <taxon>Alphaproteobacteria</taxon>
        <taxon>Sphingomonadales</taxon>
        <taxon>Erythrobacteraceae</taxon>
        <taxon>Qipengyuania</taxon>
    </lineage>
</organism>
<accession>A0ABS7JU96</accession>
<dbReference type="Gene3D" id="2.160.20.120">
    <property type="match status" value="1"/>
</dbReference>
<dbReference type="RefSeq" id="WP_221602309.1">
    <property type="nucleotide sequence ID" value="NZ_JAIGNU010000001.1"/>
</dbReference>
<dbReference type="EMBL" id="JAIGNU010000001">
    <property type="protein sequence ID" value="MBX7501235.1"/>
    <property type="molecule type" value="Genomic_DNA"/>
</dbReference>
<dbReference type="InterPro" id="IPR021255">
    <property type="entry name" value="DUF2807"/>
</dbReference>
<keyword evidence="4" id="KW-1185">Reference proteome</keyword>
<dbReference type="Proteomes" id="UP000782554">
    <property type="component" value="Unassembled WGS sequence"/>
</dbReference>
<name>A0ABS7JU96_9SPHN</name>
<protein>
    <submittedName>
        <fullName evidence="3">DUF2807 domain-containing protein</fullName>
    </submittedName>
</protein>
<feature type="compositionally biased region" description="Pro residues" evidence="1">
    <location>
        <begin position="259"/>
        <end position="268"/>
    </location>
</feature>
<comment type="caution">
    <text evidence="3">The sequence shown here is derived from an EMBL/GenBank/DDBJ whole genome shotgun (WGS) entry which is preliminary data.</text>
</comment>
<proteinExistence type="predicted"/>
<dbReference type="Pfam" id="PF10988">
    <property type="entry name" value="DUF2807"/>
    <property type="match status" value="1"/>
</dbReference>
<dbReference type="PROSITE" id="PS51257">
    <property type="entry name" value="PROKAR_LIPOPROTEIN"/>
    <property type="match status" value="1"/>
</dbReference>
<evidence type="ECO:0000313" key="3">
    <source>
        <dbReference type="EMBL" id="MBX7501235.1"/>
    </source>
</evidence>
<sequence length="279" mass="27693">MIHRLLKGLAPLAVLAGAALVTGCDRVNIQIGDSEGVPLAELDTSGPAPTELVLAGPDTVIVTEGDALDISVSGDDEAVDSLRFSLDDGSLGISREKNNWKDKGHATVRVTMPSLTAMVLAGSGDIEAESMTGKADVTIAGSGKAKVARMDATSLDLTIAGSGDFSASGKVESLDLTIAGSGEADMPGLEVGGADISVAGSGNAEFTSDGKVDASIMGSGSITVNGRANCTVSAMGSGKLNCREVASARKAAPEAPAAPIAPPAPDAPEAPEAPEAPDA</sequence>
<evidence type="ECO:0000313" key="4">
    <source>
        <dbReference type="Proteomes" id="UP000782554"/>
    </source>
</evidence>
<reference evidence="3 4" key="1">
    <citation type="submission" date="2021-08" db="EMBL/GenBank/DDBJ databases">
        <title>Comparative Genomics Analysis of the Genus Qipengyuania Reveals Extensive Genetic Diversity and Metabolic Versatility, Including the Description of Fifteen Novel Species.</title>
        <authorList>
            <person name="Liu Y."/>
        </authorList>
    </citation>
    <scope>NUCLEOTIDE SEQUENCE [LARGE SCALE GENOMIC DNA]</scope>
    <source>
        <strain evidence="3 4">YG27</strain>
    </source>
</reference>
<evidence type="ECO:0000259" key="2">
    <source>
        <dbReference type="Pfam" id="PF10988"/>
    </source>
</evidence>
<feature type="region of interest" description="Disordered" evidence="1">
    <location>
        <begin position="246"/>
        <end position="279"/>
    </location>
</feature>
<gene>
    <name evidence="3" type="ORF">K3181_07260</name>
</gene>
<evidence type="ECO:0000256" key="1">
    <source>
        <dbReference type="SAM" id="MobiDB-lite"/>
    </source>
</evidence>
<feature type="domain" description="Putative auto-transporter adhesin head GIN" evidence="2">
    <location>
        <begin position="49"/>
        <end position="227"/>
    </location>
</feature>